<dbReference type="InterPro" id="IPR027417">
    <property type="entry name" value="P-loop_NTPase"/>
</dbReference>
<dbReference type="CDD" id="cd00154">
    <property type="entry name" value="Rab"/>
    <property type="match status" value="1"/>
</dbReference>
<comment type="caution">
    <text evidence="2">The sequence shown here is derived from an EMBL/GenBank/DDBJ whole genome shotgun (WGS) entry which is preliminary data.</text>
</comment>
<dbReference type="OrthoDB" id="63533at2759"/>
<evidence type="ECO:0000313" key="2">
    <source>
        <dbReference type="EMBL" id="OHT01720.1"/>
    </source>
</evidence>
<dbReference type="InterPro" id="IPR005225">
    <property type="entry name" value="Small_GTP-bd"/>
</dbReference>
<dbReference type="EMBL" id="MLAK01000897">
    <property type="protein sequence ID" value="OHT01720.1"/>
    <property type="molecule type" value="Genomic_DNA"/>
</dbReference>
<keyword evidence="1" id="KW-0547">Nucleotide-binding</keyword>
<dbReference type="Proteomes" id="UP000179807">
    <property type="component" value="Unassembled WGS sequence"/>
</dbReference>
<name>A0A1J4JTG9_9EUKA</name>
<accession>A0A1J4JTG9</accession>
<evidence type="ECO:0000256" key="1">
    <source>
        <dbReference type="ARBA" id="ARBA00022741"/>
    </source>
</evidence>
<dbReference type="SUPFAM" id="SSF52540">
    <property type="entry name" value="P-loop containing nucleoside triphosphate hydrolases"/>
    <property type="match status" value="1"/>
</dbReference>
<dbReference type="AlphaFoldDB" id="A0A1J4JTG9"/>
<dbReference type="NCBIfam" id="TIGR00231">
    <property type="entry name" value="small_GTP"/>
    <property type="match status" value="1"/>
</dbReference>
<keyword evidence="3" id="KW-1185">Reference proteome</keyword>
<organism evidence="2 3">
    <name type="scientific">Tritrichomonas foetus</name>
    <dbReference type="NCBI Taxonomy" id="1144522"/>
    <lineage>
        <taxon>Eukaryota</taxon>
        <taxon>Metamonada</taxon>
        <taxon>Parabasalia</taxon>
        <taxon>Tritrichomonadida</taxon>
        <taxon>Tritrichomonadidae</taxon>
        <taxon>Tritrichomonas</taxon>
    </lineage>
</organism>
<gene>
    <name evidence="2" type="ORF">TRFO_31329</name>
</gene>
<dbReference type="PRINTS" id="PR00449">
    <property type="entry name" value="RASTRNSFRMNG"/>
</dbReference>
<sequence>MITSQADPPFRVVTIGEESVGKTSITNRLVGDNFNPYEPGTIGANYQQYKEEIDGNKVEIQIWDTAGQEKFKSLSPIYFRNAAAAVVVFSLTSKSSFSRLRDWIDSFTEIAGTNTIIFLAGNKTDLDSEFEVNIDEAKDWAQSHSYKMYLTSAKTGDGIHELFSDLAKELLREKLAKNPQVKQESKLKISRTDNCC</sequence>
<dbReference type="SMART" id="SM00174">
    <property type="entry name" value="RHO"/>
    <property type="match status" value="1"/>
</dbReference>
<dbReference type="PROSITE" id="PS51421">
    <property type="entry name" value="RAS"/>
    <property type="match status" value="1"/>
</dbReference>
<evidence type="ECO:0000313" key="3">
    <source>
        <dbReference type="Proteomes" id="UP000179807"/>
    </source>
</evidence>
<dbReference type="VEuPathDB" id="TrichDB:TRFO_31329"/>
<proteinExistence type="predicted"/>
<dbReference type="SMART" id="SM00175">
    <property type="entry name" value="RAB"/>
    <property type="match status" value="1"/>
</dbReference>
<dbReference type="GeneID" id="94842578"/>
<dbReference type="FunFam" id="3.40.50.300:FF:000808">
    <property type="entry name" value="Small GTP-binding protein, putative"/>
    <property type="match status" value="1"/>
</dbReference>
<dbReference type="Gene3D" id="3.40.50.300">
    <property type="entry name" value="P-loop containing nucleotide triphosphate hydrolases"/>
    <property type="match status" value="1"/>
</dbReference>
<dbReference type="Pfam" id="PF00071">
    <property type="entry name" value="Ras"/>
    <property type="match status" value="1"/>
</dbReference>
<dbReference type="SMART" id="SM00173">
    <property type="entry name" value="RAS"/>
    <property type="match status" value="1"/>
</dbReference>
<dbReference type="RefSeq" id="XP_068354856.1">
    <property type="nucleotide sequence ID" value="XM_068507874.1"/>
</dbReference>
<dbReference type="PANTHER" id="PTHR47978">
    <property type="match status" value="1"/>
</dbReference>
<dbReference type="InterPro" id="IPR001806">
    <property type="entry name" value="Small_GTPase"/>
</dbReference>
<dbReference type="GO" id="GO:0003924">
    <property type="term" value="F:GTPase activity"/>
    <property type="evidence" value="ECO:0007669"/>
    <property type="project" value="InterPro"/>
</dbReference>
<dbReference type="GO" id="GO:0005525">
    <property type="term" value="F:GTP binding"/>
    <property type="evidence" value="ECO:0007669"/>
    <property type="project" value="InterPro"/>
</dbReference>
<reference evidence="2" key="1">
    <citation type="submission" date="2016-10" db="EMBL/GenBank/DDBJ databases">
        <authorList>
            <person name="Benchimol M."/>
            <person name="Almeida L.G."/>
            <person name="Vasconcelos A.T."/>
            <person name="Perreira-Neves A."/>
            <person name="Rosa I.A."/>
            <person name="Tasca T."/>
            <person name="Bogo M.R."/>
            <person name="de Souza W."/>
        </authorList>
    </citation>
    <scope>NUCLEOTIDE SEQUENCE [LARGE SCALE GENOMIC DNA]</scope>
    <source>
        <strain evidence="2">K</strain>
    </source>
</reference>
<protein>
    <submittedName>
        <fullName evidence="2">Small GTP-binding protein</fullName>
    </submittedName>
</protein>
<dbReference type="PROSITE" id="PS51419">
    <property type="entry name" value="RAB"/>
    <property type="match status" value="1"/>
</dbReference>